<keyword evidence="3" id="KW-1185">Reference proteome</keyword>
<dbReference type="PANTHER" id="PTHR22798:SF0">
    <property type="entry name" value="MALIGNANT T-CELL-AMPLIFIED SEQUENCE 1"/>
    <property type="match status" value="1"/>
</dbReference>
<feature type="domain" description="PUA" evidence="1">
    <location>
        <begin position="71"/>
        <end position="145"/>
    </location>
</feature>
<dbReference type="GeneID" id="15393429"/>
<dbReference type="PANTHER" id="PTHR22798">
    <property type="entry name" value="MCT-1 PROTEIN"/>
    <property type="match status" value="1"/>
</dbReference>
<dbReference type="STRING" id="387631.Asulf_01794"/>
<dbReference type="KEGG" id="ast:Asulf_01794"/>
<dbReference type="InterPro" id="IPR004521">
    <property type="entry name" value="Uncharacterised_CHP00451"/>
</dbReference>
<dbReference type="RefSeq" id="WP_015591363.1">
    <property type="nucleotide sequence ID" value="NC_021169.1"/>
</dbReference>
<accession>N0BN81</accession>
<gene>
    <name evidence="2" type="ORF">Asulf_01794</name>
</gene>
<dbReference type="Pfam" id="PF09183">
    <property type="entry name" value="DUF1947"/>
    <property type="match status" value="1"/>
</dbReference>
<dbReference type="InterPro" id="IPR002478">
    <property type="entry name" value="PUA"/>
</dbReference>
<dbReference type="InterPro" id="IPR016437">
    <property type="entry name" value="MCT-1/Tma20"/>
</dbReference>
<dbReference type="InterPro" id="IPR022430">
    <property type="entry name" value="CHP03684"/>
</dbReference>
<dbReference type="InterPro" id="IPR015266">
    <property type="entry name" value="DUF1947"/>
</dbReference>
<dbReference type="EMBL" id="CP005290">
    <property type="protein sequence ID" value="AGK61765.1"/>
    <property type="molecule type" value="Genomic_DNA"/>
</dbReference>
<dbReference type="Proteomes" id="UP000013307">
    <property type="component" value="Chromosome"/>
</dbReference>
<dbReference type="GO" id="GO:0003723">
    <property type="term" value="F:RNA binding"/>
    <property type="evidence" value="ECO:0007669"/>
    <property type="project" value="InterPro"/>
</dbReference>
<evidence type="ECO:0000259" key="1">
    <source>
        <dbReference type="SMART" id="SM00359"/>
    </source>
</evidence>
<dbReference type="SMART" id="SM00359">
    <property type="entry name" value="PUA"/>
    <property type="match status" value="1"/>
</dbReference>
<dbReference type="AlphaFoldDB" id="N0BN81"/>
<dbReference type="OrthoDB" id="27972at2157"/>
<dbReference type="InterPro" id="IPR015947">
    <property type="entry name" value="PUA-like_sf"/>
</dbReference>
<dbReference type="Pfam" id="PF01472">
    <property type="entry name" value="PUA"/>
    <property type="match status" value="1"/>
</dbReference>
<dbReference type="GO" id="GO:0001731">
    <property type="term" value="P:formation of translation preinitiation complex"/>
    <property type="evidence" value="ECO:0007669"/>
    <property type="project" value="TreeGrafter"/>
</dbReference>
<sequence length="157" mass="17761">MKRQRLRKKKAKRIKNLIAEKYSIEIEGDIDLVEIDGRKVYLVNDDPLLFEHDGEIYPTILALLKNKPEGRKVVVDNGALPFVMNGADIMKPGIVYADEEINKGDFVFVTVEGKDSPIAVGIALVDGKEMIGKKGKAVKNIHHLKDRIWNTFFSEKK</sequence>
<dbReference type="PROSITE" id="PS50890">
    <property type="entry name" value="PUA"/>
    <property type="match status" value="1"/>
</dbReference>
<dbReference type="HOGENOM" id="CLU_090468_1_1_2"/>
<organism evidence="2 3">
    <name type="scientific">Archaeoglobus sulfaticallidus PM70-1</name>
    <dbReference type="NCBI Taxonomy" id="387631"/>
    <lineage>
        <taxon>Archaea</taxon>
        <taxon>Methanobacteriati</taxon>
        <taxon>Methanobacteriota</taxon>
        <taxon>Archaeoglobi</taxon>
        <taxon>Archaeoglobales</taxon>
        <taxon>Archaeoglobaceae</taxon>
        <taxon>Archaeoglobus</taxon>
    </lineage>
</organism>
<dbReference type="eggNOG" id="arCOG00985">
    <property type="taxonomic scope" value="Archaea"/>
</dbReference>
<dbReference type="NCBIfam" id="TIGR03684">
    <property type="entry name" value="arCOG00985"/>
    <property type="match status" value="1"/>
</dbReference>
<dbReference type="NCBIfam" id="TIGR00451">
    <property type="entry name" value="unchar_dom_2"/>
    <property type="match status" value="1"/>
</dbReference>
<dbReference type="CDD" id="cd21154">
    <property type="entry name" value="PUA_MJ1432-like"/>
    <property type="match status" value="1"/>
</dbReference>
<protein>
    <submittedName>
        <fullName evidence="2">RNA-binding protein, containing PUA domain</fullName>
    </submittedName>
</protein>
<evidence type="ECO:0000313" key="2">
    <source>
        <dbReference type="EMBL" id="AGK61765.1"/>
    </source>
</evidence>
<name>N0BN81_9EURY</name>
<proteinExistence type="predicted"/>
<reference evidence="2 3" key="1">
    <citation type="journal article" date="2013" name="Genome Announc.">
        <title>Complete Genome Sequence of the Thermophilic and Facultatively Chemolithoautotrophic Sulfate Reducer Archaeoglobus sulfaticallidus Strain PM70-1T.</title>
        <authorList>
            <person name="Stokke R."/>
            <person name="Hocking W.P."/>
            <person name="Steinsbu B.O."/>
            <person name="Steen I.H."/>
        </authorList>
    </citation>
    <scope>NUCLEOTIDE SEQUENCE [LARGE SCALE GENOMIC DNA]</scope>
    <source>
        <strain evidence="2">PM70-1</strain>
    </source>
</reference>
<dbReference type="PIRSF" id="PIRSF005067">
    <property type="entry name" value="Tma_RNA-bind_prd"/>
    <property type="match status" value="1"/>
</dbReference>
<dbReference type="Gene3D" id="3.10.400.20">
    <property type="match status" value="1"/>
</dbReference>
<evidence type="ECO:0000313" key="3">
    <source>
        <dbReference type="Proteomes" id="UP000013307"/>
    </source>
</evidence>
<dbReference type="SUPFAM" id="SSF88697">
    <property type="entry name" value="PUA domain-like"/>
    <property type="match status" value="1"/>
</dbReference>